<protein>
    <recommendedName>
        <fullName evidence="8">GATA transcription factor</fullName>
    </recommendedName>
</protein>
<organism evidence="12 13">
    <name type="scientific">Spirodela intermedia</name>
    <name type="common">Intermediate duckweed</name>
    <dbReference type="NCBI Taxonomy" id="51605"/>
    <lineage>
        <taxon>Eukaryota</taxon>
        <taxon>Viridiplantae</taxon>
        <taxon>Streptophyta</taxon>
        <taxon>Embryophyta</taxon>
        <taxon>Tracheophyta</taxon>
        <taxon>Spermatophyta</taxon>
        <taxon>Magnoliopsida</taxon>
        <taxon>Liliopsida</taxon>
        <taxon>Araceae</taxon>
        <taxon>Lemnoideae</taxon>
        <taxon>Spirodela</taxon>
    </lineage>
</organism>
<dbReference type="PROSITE" id="PS50114">
    <property type="entry name" value="GATA_ZN_FINGER_2"/>
    <property type="match status" value="1"/>
</dbReference>
<reference evidence="12" key="1">
    <citation type="submission" date="2020-02" db="EMBL/GenBank/DDBJ databases">
        <authorList>
            <person name="Scholz U."/>
            <person name="Mascher M."/>
            <person name="Fiebig A."/>
        </authorList>
    </citation>
    <scope>NUCLEOTIDE SEQUENCE</scope>
</reference>
<evidence type="ECO:0000256" key="4">
    <source>
        <dbReference type="ARBA" id="ARBA00022771"/>
    </source>
</evidence>
<evidence type="ECO:0000259" key="11">
    <source>
        <dbReference type="PROSITE" id="PS50114"/>
    </source>
</evidence>
<dbReference type="PANTHER" id="PTHR45658">
    <property type="entry name" value="GATA TRANSCRIPTION FACTOR"/>
    <property type="match status" value="1"/>
</dbReference>
<evidence type="ECO:0000256" key="7">
    <source>
        <dbReference type="ARBA" id="ARBA00023242"/>
    </source>
</evidence>
<dbReference type="InterPro" id="IPR000679">
    <property type="entry name" value="Znf_GATA"/>
</dbReference>
<dbReference type="OrthoDB" id="2162994at2759"/>
<feature type="compositionally biased region" description="Low complexity" evidence="10">
    <location>
        <begin position="262"/>
        <end position="271"/>
    </location>
</feature>
<comment type="function">
    <text evidence="8">Transcriptional activator that specifically binds 5'-GATA-3' or 5'-GAT-3' motifs within gene promoters.</text>
</comment>
<dbReference type="PIRSF" id="PIRSF016992">
    <property type="entry name" value="TF_GATA_plant"/>
    <property type="match status" value="1"/>
</dbReference>
<dbReference type="GO" id="GO:0043565">
    <property type="term" value="F:sequence-specific DNA binding"/>
    <property type="evidence" value="ECO:0007669"/>
    <property type="project" value="InterPro"/>
</dbReference>
<evidence type="ECO:0000256" key="2">
    <source>
        <dbReference type="ARBA" id="ARBA00005694"/>
    </source>
</evidence>
<dbReference type="GO" id="GO:0030154">
    <property type="term" value="P:cell differentiation"/>
    <property type="evidence" value="ECO:0007669"/>
    <property type="project" value="TreeGrafter"/>
</dbReference>
<dbReference type="InterPro" id="IPR016679">
    <property type="entry name" value="TF_GATA_pln"/>
</dbReference>
<evidence type="ECO:0000256" key="3">
    <source>
        <dbReference type="ARBA" id="ARBA00022723"/>
    </source>
</evidence>
<dbReference type="EMBL" id="LR746265">
    <property type="protein sequence ID" value="CAA7391961.1"/>
    <property type="molecule type" value="Genomic_DNA"/>
</dbReference>
<dbReference type="InterPro" id="IPR013088">
    <property type="entry name" value="Znf_NHR/GATA"/>
</dbReference>
<dbReference type="GO" id="GO:0045893">
    <property type="term" value="P:positive regulation of DNA-templated transcription"/>
    <property type="evidence" value="ECO:0007669"/>
    <property type="project" value="InterPro"/>
</dbReference>
<dbReference type="AlphaFoldDB" id="A0A7I8K4D2"/>
<keyword evidence="7 8" id="KW-0539">Nucleus</keyword>
<keyword evidence="4 9" id="KW-0863">Zinc-finger</keyword>
<dbReference type="SMART" id="SM00401">
    <property type="entry name" value="ZnF_GATA"/>
    <property type="match status" value="1"/>
</dbReference>
<dbReference type="InterPro" id="IPR051140">
    <property type="entry name" value="GATA_TF"/>
</dbReference>
<evidence type="ECO:0000256" key="5">
    <source>
        <dbReference type="ARBA" id="ARBA00022833"/>
    </source>
</evidence>
<keyword evidence="8" id="KW-0804">Transcription</keyword>
<keyword evidence="5" id="KW-0862">Zinc</keyword>
<evidence type="ECO:0000256" key="10">
    <source>
        <dbReference type="SAM" id="MobiDB-lite"/>
    </source>
</evidence>
<keyword evidence="6 8" id="KW-0010">Activator</keyword>
<accession>A0A7I8K4D2</accession>
<name>A0A7I8K4D2_SPIIN</name>
<feature type="domain" description="GATA-type" evidence="11">
    <location>
        <begin position="299"/>
        <end position="335"/>
    </location>
</feature>
<dbReference type="SUPFAM" id="SSF57716">
    <property type="entry name" value="Glucocorticoid receptor-like (DNA-binding domain)"/>
    <property type="match status" value="1"/>
</dbReference>
<evidence type="ECO:0000256" key="1">
    <source>
        <dbReference type="ARBA" id="ARBA00004123"/>
    </source>
</evidence>
<evidence type="ECO:0000256" key="8">
    <source>
        <dbReference type="PIRNR" id="PIRNR016992"/>
    </source>
</evidence>
<dbReference type="GO" id="GO:0005634">
    <property type="term" value="C:nucleus"/>
    <property type="evidence" value="ECO:0007669"/>
    <property type="project" value="UniProtKB-SubCell"/>
</dbReference>
<dbReference type="FunFam" id="3.30.50.10:FF:000018">
    <property type="entry name" value="GATA transcription factor"/>
    <property type="match status" value="1"/>
</dbReference>
<evidence type="ECO:0000313" key="13">
    <source>
        <dbReference type="Proteomes" id="UP000663760"/>
    </source>
</evidence>
<evidence type="ECO:0000256" key="6">
    <source>
        <dbReference type="ARBA" id="ARBA00023159"/>
    </source>
</evidence>
<keyword evidence="8" id="KW-0805">Transcription regulation</keyword>
<comment type="similarity">
    <text evidence="2 8">Belongs to the type IV zinc-finger family. Class A subfamily.</text>
</comment>
<evidence type="ECO:0000313" key="12">
    <source>
        <dbReference type="EMBL" id="CAA7391961.1"/>
    </source>
</evidence>
<sequence length="402" mass="42530">MDCVETAVLRKAGLHQEMVMFSSSSTAAALSGHWQCQQSSPCLPCPPPAEEDFSVDDLLDLGDGKELTSDMEDFLEVEEEEEEEEGKESPIDLDSSSVLSFQAPPPSEPTVPAGDVADLEWVSRFVDDSYSEFPAAVAPFPAASKTEAPPKPQVAGANASWKRTWGSCCFSTDTLVVPAKARSKRSRSGGRVWSFCRPPFFTESSSSSCSSGSSSSSCSASSTISSCLLHENLTGSGGGGGGNPDLFPDSVSGRPLLLTLEQHPPQQLQLPVKKKKGRKPKALTGAAAAGDGGAAGELPQTRRRCTHCGVDKTPQWRAGPMGAKTLCNACGVRYKSGRLLPEYRPAGSPTFVSHIHSNSHRKVLEMRRKKEILDAPAAVTGVAACSPLPPLLTVAPQPYGVV</sequence>
<feature type="compositionally biased region" description="Basic residues" evidence="10">
    <location>
        <begin position="272"/>
        <end position="281"/>
    </location>
</feature>
<keyword evidence="13" id="KW-1185">Reference proteome</keyword>
<evidence type="ECO:0000256" key="9">
    <source>
        <dbReference type="PROSITE-ProRule" id="PRU00094"/>
    </source>
</evidence>
<dbReference type="PROSITE" id="PS00344">
    <property type="entry name" value="GATA_ZN_FINGER_1"/>
    <property type="match status" value="1"/>
</dbReference>
<dbReference type="CDD" id="cd00202">
    <property type="entry name" value="ZnF_GATA"/>
    <property type="match status" value="1"/>
</dbReference>
<keyword evidence="3" id="KW-0479">Metal-binding</keyword>
<dbReference type="GO" id="GO:0008270">
    <property type="term" value="F:zinc ion binding"/>
    <property type="evidence" value="ECO:0007669"/>
    <property type="project" value="UniProtKB-KW"/>
</dbReference>
<dbReference type="PANTHER" id="PTHR45658:SF92">
    <property type="entry name" value="GATA TRANSCRIPTION FACTOR 5"/>
    <property type="match status" value="1"/>
</dbReference>
<gene>
    <name evidence="12" type="ORF">SI8410_02003160</name>
</gene>
<keyword evidence="8" id="KW-0238">DNA-binding</keyword>
<dbReference type="Proteomes" id="UP000663760">
    <property type="component" value="Chromosome 2"/>
</dbReference>
<dbReference type="Pfam" id="PF00320">
    <property type="entry name" value="GATA"/>
    <property type="match status" value="1"/>
</dbReference>
<feature type="region of interest" description="Disordered" evidence="10">
    <location>
        <begin position="262"/>
        <end position="298"/>
    </location>
</feature>
<dbReference type="Gene3D" id="3.30.50.10">
    <property type="entry name" value="Erythroid Transcription Factor GATA-1, subunit A"/>
    <property type="match status" value="1"/>
</dbReference>
<feature type="region of interest" description="Disordered" evidence="10">
    <location>
        <begin position="77"/>
        <end position="113"/>
    </location>
</feature>
<feature type="compositionally biased region" description="Acidic residues" evidence="10">
    <location>
        <begin position="77"/>
        <end position="86"/>
    </location>
</feature>
<proteinExistence type="inferred from homology"/>
<comment type="subcellular location">
    <subcellularLocation>
        <location evidence="1 8">Nucleus</location>
    </subcellularLocation>
</comment>